<dbReference type="Proteomes" id="UP001058461">
    <property type="component" value="Chromosome"/>
</dbReference>
<dbReference type="RefSeq" id="WP_255855782.1">
    <property type="nucleotide sequence ID" value="NZ_CP073347.1"/>
</dbReference>
<reference evidence="1" key="1">
    <citation type="submission" date="2021-04" db="EMBL/GenBank/DDBJ databases">
        <title>Oceanospirillales bacteria with DddD are important DMSP degraders in coastal seawater.</title>
        <authorList>
            <person name="Liu J."/>
        </authorList>
    </citation>
    <scope>NUCLEOTIDE SEQUENCE</scope>
    <source>
        <strain evidence="1">D13-1</strain>
    </source>
</reference>
<evidence type="ECO:0000313" key="1">
    <source>
        <dbReference type="EMBL" id="UTW13591.1"/>
    </source>
</evidence>
<dbReference type="GO" id="GO:0003746">
    <property type="term" value="F:translation elongation factor activity"/>
    <property type="evidence" value="ECO:0007669"/>
    <property type="project" value="UniProtKB-KW"/>
</dbReference>
<organism evidence="1 2">
    <name type="scientific">Marinobacterium rhizophilum</name>
    <dbReference type="NCBI Taxonomy" id="420402"/>
    <lineage>
        <taxon>Bacteria</taxon>
        <taxon>Pseudomonadati</taxon>
        <taxon>Pseudomonadota</taxon>
        <taxon>Gammaproteobacteria</taxon>
        <taxon>Oceanospirillales</taxon>
        <taxon>Oceanospirillaceae</taxon>
        <taxon>Marinobacterium</taxon>
    </lineage>
</organism>
<keyword evidence="1" id="KW-0251">Elongation factor</keyword>
<evidence type="ECO:0000313" key="2">
    <source>
        <dbReference type="Proteomes" id="UP001058461"/>
    </source>
</evidence>
<proteinExistence type="predicted"/>
<name>A0ABY5HMG0_9GAMM</name>
<protein>
    <submittedName>
        <fullName evidence="1">Elongation factor P hydroxylase</fullName>
    </submittedName>
</protein>
<dbReference type="EMBL" id="CP073347">
    <property type="protein sequence ID" value="UTW13591.1"/>
    <property type="molecule type" value="Genomic_DNA"/>
</dbReference>
<sequence length="193" mass="21783">MSTHDYRDLTRLFNTLFECSFNTVLVRGEGEPEYLPADARCARHRIIFAHGFFSSALHEVSHWCLAGAQRRTQVDFGYWYKPDGRTAQEQALFETVEVKPQALEWIFSVACGHRFHFSADNLSADIGASRGFEARVQQQVLHYLEAGLPARADMLVEALQSFYGTDPLQPASFRLEPRPATLPHPLEQGLATA</sequence>
<keyword evidence="2" id="KW-1185">Reference proteome</keyword>
<gene>
    <name evidence="1" type="ORF">KDW95_08115</name>
</gene>
<dbReference type="InterPro" id="IPR007411">
    <property type="entry name" value="EpmC"/>
</dbReference>
<dbReference type="Pfam" id="PF04315">
    <property type="entry name" value="EpmC"/>
    <property type="match status" value="1"/>
</dbReference>
<accession>A0ABY5HMG0</accession>
<keyword evidence="1" id="KW-0648">Protein biosynthesis</keyword>